<dbReference type="Proteomes" id="UP000295794">
    <property type="component" value="Unassembled WGS sequence"/>
</dbReference>
<gene>
    <name evidence="2" type="ORF">EV682_11839</name>
    <name evidence="1" type="ORF">NCTC11159_02623</name>
</gene>
<accession>A0A377QAD1</accession>
<evidence type="ECO:0000313" key="3">
    <source>
        <dbReference type="Proteomes" id="UP000255108"/>
    </source>
</evidence>
<sequence>MNMLTALLAQPRKFTGHGTNHEGEDFIGHIEIKTLPSPVALMLYYSACGADGQQFHSEATLLGNTAEGKLCLWPVMEELPFVLPHTESSSAVMTDGEFIAIFSSGPRDRTEIFREEITIKLQPDGGISYAHSWGMPGGTFEARSSCVLFPSEH</sequence>
<dbReference type="EMBL" id="SMBT01000018">
    <property type="protein sequence ID" value="TCU81918.1"/>
    <property type="molecule type" value="Genomic_DNA"/>
</dbReference>
<evidence type="ECO:0000313" key="2">
    <source>
        <dbReference type="EMBL" id="TCU81918.1"/>
    </source>
</evidence>
<dbReference type="EMBL" id="UGHR01000001">
    <property type="protein sequence ID" value="STQ91549.1"/>
    <property type="molecule type" value="Genomic_DNA"/>
</dbReference>
<reference evidence="2 4" key="2">
    <citation type="submission" date="2019-03" db="EMBL/GenBank/DDBJ databases">
        <title>Genomic Encyclopedia of Type Strains, Phase IV (KMG-IV): sequencing the most valuable type-strain genomes for metagenomic binning, comparative biology and taxonomic classification.</title>
        <authorList>
            <person name="Goeker M."/>
        </authorList>
    </citation>
    <scope>NUCLEOTIDE SEQUENCE [LARGE SCALE GENOMIC DNA]</scope>
    <source>
        <strain evidence="2 4">DSM 3764</strain>
    </source>
</reference>
<protein>
    <submittedName>
        <fullName evidence="1">Uncharacterized protein</fullName>
    </submittedName>
</protein>
<dbReference type="Proteomes" id="UP000255108">
    <property type="component" value="Unassembled WGS sequence"/>
</dbReference>
<reference evidence="1 3" key="1">
    <citation type="submission" date="2018-06" db="EMBL/GenBank/DDBJ databases">
        <authorList>
            <consortium name="Pathogen Informatics"/>
            <person name="Doyle S."/>
        </authorList>
    </citation>
    <scope>NUCLEOTIDE SEQUENCE [LARGE SCALE GENOMIC DNA]</scope>
    <source>
        <strain evidence="1 3">NCTC11159</strain>
    </source>
</reference>
<dbReference type="AlphaFoldDB" id="A0A377QAD1"/>
<proteinExistence type="predicted"/>
<evidence type="ECO:0000313" key="4">
    <source>
        <dbReference type="Proteomes" id="UP000295794"/>
    </source>
</evidence>
<dbReference type="RefSeq" id="WP_115227745.1">
    <property type="nucleotide sequence ID" value="NZ_CAWOLO010000018.1"/>
</dbReference>
<keyword evidence="4" id="KW-1185">Reference proteome</keyword>
<name>A0A377QAD1_9NEIS</name>
<dbReference type="OrthoDB" id="8592875at2"/>
<evidence type="ECO:0000313" key="1">
    <source>
        <dbReference type="EMBL" id="STQ91549.1"/>
    </source>
</evidence>
<organism evidence="1 3">
    <name type="scientific">Iodobacter fluviatilis</name>
    <dbReference type="NCBI Taxonomy" id="537"/>
    <lineage>
        <taxon>Bacteria</taxon>
        <taxon>Pseudomonadati</taxon>
        <taxon>Pseudomonadota</taxon>
        <taxon>Betaproteobacteria</taxon>
        <taxon>Neisseriales</taxon>
        <taxon>Chitinibacteraceae</taxon>
        <taxon>Iodobacter</taxon>
    </lineage>
</organism>